<organism evidence="3 4">
    <name type="scientific">Mycoplasma bradburyae</name>
    <dbReference type="NCBI Taxonomy" id="2963128"/>
    <lineage>
        <taxon>Bacteria</taxon>
        <taxon>Bacillati</taxon>
        <taxon>Mycoplasmatota</taxon>
        <taxon>Mollicutes</taxon>
        <taxon>Mycoplasmataceae</taxon>
        <taxon>Mycoplasma</taxon>
    </lineage>
</organism>
<proteinExistence type="predicted"/>
<comment type="caution">
    <text evidence="3">The sequence shown here is derived from an EMBL/GenBank/DDBJ whole genome shotgun (WGS) entry which is preliminary data.</text>
</comment>
<dbReference type="EMBL" id="JAJHZP010000013">
    <property type="protein sequence ID" value="MDC4183370.1"/>
    <property type="molecule type" value="Genomic_DNA"/>
</dbReference>
<dbReference type="AlphaFoldDB" id="A0AAW6HSH2"/>
<evidence type="ECO:0000256" key="1">
    <source>
        <dbReference type="SAM" id="Phobius"/>
    </source>
</evidence>
<keyword evidence="1" id="KW-0812">Transmembrane</keyword>
<evidence type="ECO:0000313" key="3">
    <source>
        <dbReference type="EMBL" id="MDC4183370.1"/>
    </source>
</evidence>
<evidence type="ECO:0000313" key="2">
    <source>
        <dbReference type="EMBL" id="MDC4181994.1"/>
    </source>
</evidence>
<sequence>MLCKPKKLKDKTKSKSSKKVKRITSAFIGFLVVGTIVPLANIPLYKRYISKINTEKNLKDISKNERLIKAAKEKIRKENPQAIIQDIVQDFHPNTNDSDQAKKLVNTIYDNYQFKIVDKLKKSGIDYQNWETFNKYVYDHLDHDIFEDILNSFVGFYATYHNSWINELTERILLYKYKKVGIQNGYFRQYHTETSNAYFLDKNNFNFRFTTKSDLIAVHKLFGDVTTKVGFSINVNPNSKIVIDQDSKGVVLTNTSIFLESSAGVLSPYGSILVRTDSDYWKNWYGYTGNAVKWEEQKQIKGLPLTSILYSIINDKDNEKGYISKYFYKWMVQILINFFNNGYLDQQNIRNKKGH</sequence>
<keyword evidence="5" id="KW-1185">Reference proteome</keyword>
<protein>
    <submittedName>
        <fullName evidence="3">Uncharacterized protein</fullName>
    </submittedName>
</protein>
<dbReference type="RefSeq" id="WP_255034957.1">
    <property type="nucleotide sequence ID" value="NZ_CP101414.1"/>
</dbReference>
<keyword evidence="1" id="KW-0472">Membrane</keyword>
<keyword evidence="1" id="KW-1133">Transmembrane helix</keyword>
<name>A0AAW6HSH2_9MOLU</name>
<feature type="transmembrane region" description="Helical" evidence="1">
    <location>
        <begin position="20"/>
        <end position="40"/>
    </location>
</feature>
<evidence type="ECO:0000313" key="4">
    <source>
        <dbReference type="Proteomes" id="UP001216384"/>
    </source>
</evidence>
<dbReference type="Proteomes" id="UP001216384">
    <property type="component" value="Unassembled WGS sequence"/>
</dbReference>
<dbReference type="Proteomes" id="UP001220940">
    <property type="component" value="Unassembled WGS sequence"/>
</dbReference>
<accession>A0AAW6HSH2</accession>
<dbReference type="EMBL" id="JAJHZM010000011">
    <property type="protein sequence ID" value="MDC4181994.1"/>
    <property type="molecule type" value="Genomic_DNA"/>
</dbReference>
<evidence type="ECO:0000313" key="5">
    <source>
        <dbReference type="Proteomes" id="UP001220940"/>
    </source>
</evidence>
<gene>
    <name evidence="2" type="ORF">LNO68_02195</name>
    <name evidence="3" type="ORF">LNO71_01775</name>
</gene>
<reference evidence="3 5" key="1">
    <citation type="submission" date="2021-11" db="EMBL/GenBank/DDBJ databases">
        <title>Description of Mycoplasma bradburyaesp. nov.from sea birds: a tribute to a great mycoplasmologist.</title>
        <authorList>
            <person name="Ramirez A.S."/>
            <person name="Poveda C."/>
            <person name="Suarez-Perez A."/>
            <person name="Rosales R.S."/>
            <person name="Dijkman R."/>
            <person name="Feberwee A."/>
            <person name="Spergser J."/>
            <person name="Szostak M.P."/>
            <person name="Ressel L."/>
            <person name="Calabuig P."/>
            <person name="Catania S."/>
            <person name="Gobbo F."/>
            <person name="Timofte D."/>
            <person name="Poveda J.B."/>
        </authorList>
    </citation>
    <scope>NUCLEOTIDE SEQUENCE</scope>
    <source>
        <strain evidence="2 5">T158</strain>
        <strain evidence="3">T264</strain>
    </source>
</reference>